<dbReference type="EMBL" id="ML975172">
    <property type="protein sequence ID" value="KAF1809476.1"/>
    <property type="molecule type" value="Genomic_DNA"/>
</dbReference>
<dbReference type="AlphaFoldDB" id="A0A6G1FUU8"/>
<dbReference type="RefSeq" id="XP_033531107.1">
    <property type="nucleotide sequence ID" value="XM_033673996.1"/>
</dbReference>
<name>A0A6G1FUU8_9PEZI</name>
<dbReference type="OrthoDB" id="5408144at2759"/>
<sequence>MSLRNRLKRYVSRDSSTTTLPKSATTTTTTKPSRNPIIKLRAKSKRKSSLPSTPANPNDPDPNHVLYRPDESLPLPKYRRPVAKAHREQLENYDWATSWRRRSVLSEYSPGHSCASSRRGSRQEDTPVLVGIPRKSFQKARPLAEIVVDEPVCEELDVEAREGAVAVTAVDGDPQQQLPSLTRCEGKPRETPGDSVIDGMEGGRSDGIKTPSLVAEDSLDSRSTPTTLTQEEEMEARRILRTPQREAPFCVEELALALKRSQLASVG</sequence>
<reference evidence="4" key="3">
    <citation type="submission" date="2025-04" db="UniProtKB">
        <authorList>
            <consortium name="RefSeq"/>
        </authorList>
    </citation>
    <scope>IDENTIFICATION</scope>
    <source>
        <strain evidence="4">CBS 781.70</strain>
    </source>
</reference>
<dbReference type="GeneID" id="54414566"/>
<protein>
    <submittedName>
        <fullName evidence="2 4">Uncharacterized protein</fullName>
    </submittedName>
</protein>
<evidence type="ECO:0000256" key="1">
    <source>
        <dbReference type="SAM" id="MobiDB-lite"/>
    </source>
</evidence>
<accession>A0A6G1FUU8</accession>
<evidence type="ECO:0000313" key="2">
    <source>
        <dbReference type="EMBL" id="KAF1809476.1"/>
    </source>
</evidence>
<feature type="compositionally biased region" description="Basic residues" evidence="1">
    <location>
        <begin position="1"/>
        <end position="10"/>
    </location>
</feature>
<reference evidence="2 4" key="1">
    <citation type="submission" date="2020-01" db="EMBL/GenBank/DDBJ databases">
        <authorList>
            <consortium name="DOE Joint Genome Institute"/>
            <person name="Haridas S."/>
            <person name="Albert R."/>
            <person name="Binder M."/>
            <person name="Bloem J."/>
            <person name="Labutti K."/>
            <person name="Salamov A."/>
            <person name="Andreopoulos B."/>
            <person name="Baker S.E."/>
            <person name="Barry K."/>
            <person name="Bills G."/>
            <person name="Bluhm B.H."/>
            <person name="Cannon C."/>
            <person name="Castanera R."/>
            <person name="Culley D.E."/>
            <person name="Daum C."/>
            <person name="Ezra D."/>
            <person name="Gonzalez J.B."/>
            <person name="Henrissat B."/>
            <person name="Kuo A."/>
            <person name="Liang C."/>
            <person name="Lipzen A."/>
            <person name="Lutzoni F."/>
            <person name="Magnuson J."/>
            <person name="Mondo S."/>
            <person name="Nolan M."/>
            <person name="Ohm R."/>
            <person name="Pangilinan J."/>
            <person name="Park H.-J."/>
            <person name="Ramirez L."/>
            <person name="Alfaro M."/>
            <person name="Sun H."/>
            <person name="Tritt A."/>
            <person name="Yoshinaga Y."/>
            <person name="Zwiers L.-H."/>
            <person name="Turgeon B.G."/>
            <person name="Goodwin S.B."/>
            <person name="Spatafora J.W."/>
            <person name="Crous P.W."/>
            <person name="Grigoriev I.V."/>
        </authorList>
    </citation>
    <scope>NUCLEOTIDE SEQUENCE</scope>
    <source>
        <strain evidence="2 4">CBS 781.70</strain>
    </source>
</reference>
<proteinExistence type="predicted"/>
<evidence type="ECO:0000313" key="3">
    <source>
        <dbReference type="Proteomes" id="UP000504638"/>
    </source>
</evidence>
<organism evidence="2">
    <name type="scientific">Eremomyces bilateralis CBS 781.70</name>
    <dbReference type="NCBI Taxonomy" id="1392243"/>
    <lineage>
        <taxon>Eukaryota</taxon>
        <taxon>Fungi</taxon>
        <taxon>Dikarya</taxon>
        <taxon>Ascomycota</taxon>
        <taxon>Pezizomycotina</taxon>
        <taxon>Dothideomycetes</taxon>
        <taxon>Dothideomycetes incertae sedis</taxon>
        <taxon>Eremomycetales</taxon>
        <taxon>Eremomycetaceae</taxon>
        <taxon>Eremomyces</taxon>
    </lineage>
</organism>
<feature type="compositionally biased region" description="Low complexity" evidence="1">
    <location>
        <begin position="15"/>
        <end position="33"/>
    </location>
</feature>
<dbReference type="Proteomes" id="UP000504638">
    <property type="component" value="Unplaced"/>
</dbReference>
<feature type="region of interest" description="Disordered" evidence="1">
    <location>
        <begin position="1"/>
        <end position="74"/>
    </location>
</feature>
<feature type="region of interest" description="Disordered" evidence="1">
    <location>
        <begin position="185"/>
        <end position="233"/>
    </location>
</feature>
<evidence type="ECO:0000313" key="4">
    <source>
        <dbReference type="RefSeq" id="XP_033531107.1"/>
    </source>
</evidence>
<reference evidence="4" key="2">
    <citation type="submission" date="2020-04" db="EMBL/GenBank/DDBJ databases">
        <authorList>
            <consortium name="NCBI Genome Project"/>
        </authorList>
    </citation>
    <scope>NUCLEOTIDE SEQUENCE</scope>
    <source>
        <strain evidence="4">CBS 781.70</strain>
    </source>
</reference>
<gene>
    <name evidence="2 4" type="ORF">P152DRAFT_158458</name>
</gene>
<keyword evidence="3" id="KW-1185">Reference proteome</keyword>